<keyword evidence="4 12" id="KW-0378">Hydrolase</keyword>
<evidence type="ECO:0000256" key="4">
    <source>
        <dbReference type="ARBA" id="ARBA00022801"/>
    </source>
</evidence>
<dbReference type="InterPro" id="IPR002933">
    <property type="entry name" value="Peptidase_M20"/>
</dbReference>
<protein>
    <submittedName>
        <fullName evidence="12">IAA-amino acid hydrolase ILR1-like 5</fullName>
    </submittedName>
</protein>
<dbReference type="InterPro" id="IPR044757">
    <property type="entry name" value="ILR1-like_Hyd"/>
</dbReference>
<evidence type="ECO:0000256" key="1">
    <source>
        <dbReference type="ARBA" id="ARBA00004123"/>
    </source>
</evidence>
<dbReference type="GO" id="GO:0009850">
    <property type="term" value="P:auxin metabolic process"/>
    <property type="evidence" value="ECO:0007669"/>
    <property type="project" value="InterPro"/>
</dbReference>
<keyword evidence="3" id="KW-0732">Signal</keyword>
<dbReference type="EMBL" id="JAAIUW010000009">
    <property type="protein sequence ID" value="KAF7816611.1"/>
    <property type="molecule type" value="Genomic_DNA"/>
</dbReference>
<dbReference type="Pfam" id="PF02365">
    <property type="entry name" value="NAM"/>
    <property type="match status" value="1"/>
</dbReference>
<evidence type="ECO:0000256" key="2">
    <source>
        <dbReference type="ARBA" id="ARBA00006153"/>
    </source>
</evidence>
<evidence type="ECO:0000256" key="3">
    <source>
        <dbReference type="ARBA" id="ARBA00022729"/>
    </source>
</evidence>
<dbReference type="InterPro" id="IPR017439">
    <property type="entry name" value="Amidohydrolase"/>
</dbReference>
<dbReference type="InterPro" id="IPR011650">
    <property type="entry name" value="Peptidase_M20_dimer"/>
</dbReference>
<evidence type="ECO:0000256" key="10">
    <source>
        <dbReference type="SAM" id="MobiDB-lite"/>
    </source>
</evidence>
<evidence type="ECO:0000256" key="7">
    <source>
        <dbReference type="ARBA" id="ARBA00023163"/>
    </source>
</evidence>
<dbReference type="Proteomes" id="UP000634136">
    <property type="component" value="Unassembled WGS sequence"/>
</dbReference>
<evidence type="ECO:0000256" key="6">
    <source>
        <dbReference type="ARBA" id="ARBA00023125"/>
    </source>
</evidence>
<evidence type="ECO:0000313" key="12">
    <source>
        <dbReference type="EMBL" id="KAF7816611.1"/>
    </source>
</evidence>
<organism evidence="12 13">
    <name type="scientific">Senna tora</name>
    <dbReference type="NCBI Taxonomy" id="362788"/>
    <lineage>
        <taxon>Eukaryota</taxon>
        <taxon>Viridiplantae</taxon>
        <taxon>Streptophyta</taxon>
        <taxon>Embryophyta</taxon>
        <taxon>Tracheophyta</taxon>
        <taxon>Spermatophyta</taxon>
        <taxon>Magnoliopsida</taxon>
        <taxon>eudicotyledons</taxon>
        <taxon>Gunneridae</taxon>
        <taxon>Pentapetalae</taxon>
        <taxon>rosids</taxon>
        <taxon>fabids</taxon>
        <taxon>Fabales</taxon>
        <taxon>Fabaceae</taxon>
        <taxon>Caesalpinioideae</taxon>
        <taxon>Cassia clade</taxon>
        <taxon>Senna</taxon>
    </lineage>
</organism>
<keyword evidence="8" id="KW-0464">Manganese</keyword>
<feature type="domain" description="NAC" evidence="11">
    <location>
        <begin position="23"/>
        <end position="173"/>
    </location>
</feature>
<dbReference type="AlphaFoldDB" id="A0A834T7P8"/>
<dbReference type="InterPro" id="IPR036093">
    <property type="entry name" value="NAC_dom_sf"/>
</dbReference>
<dbReference type="InterPro" id="IPR036264">
    <property type="entry name" value="Bact_exopeptidase_dim_dom"/>
</dbReference>
<evidence type="ECO:0000259" key="11">
    <source>
        <dbReference type="PROSITE" id="PS51005"/>
    </source>
</evidence>
<dbReference type="Gene3D" id="3.40.630.10">
    <property type="entry name" value="Zn peptidases"/>
    <property type="match status" value="1"/>
</dbReference>
<comment type="caution">
    <text evidence="12">The sequence shown here is derived from an EMBL/GenBank/DDBJ whole genome shotgun (WGS) entry which is preliminary data.</text>
</comment>
<dbReference type="FunFam" id="2.170.150.80:FF:000002">
    <property type="entry name" value="Nac domain-containing protein 86"/>
    <property type="match status" value="1"/>
</dbReference>
<comment type="similarity">
    <text evidence="2">Belongs to the peptidase M20 family.</text>
</comment>
<dbReference type="CDD" id="cd08017">
    <property type="entry name" value="M20_IAA_Hyd"/>
    <property type="match status" value="1"/>
</dbReference>
<keyword evidence="5" id="KW-0805">Transcription regulation</keyword>
<dbReference type="GO" id="GO:0016787">
    <property type="term" value="F:hydrolase activity"/>
    <property type="evidence" value="ECO:0007669"/>
    <property type="project" value="UniProtKB-KW"/>
</dbReference>
<dbReference type="Gene3D" id="2.170.150.80">
    <property type="entry name" value="NAC domain"/>
    <property type="match status" value="1"/>
</dbReference>
<dbReference type="GO" id="GO:0006355">
    <property type="term" value="P:regulation of DNA-templated transcription"/>
    <property type="evidence" value="ECO:0007669"/>
    <property type="project" value="InterPro"/>
</dbReference>
<evidence type="ECO:0000256" key="9">
    <source>
        <dbReference type="ARBA" id="ARBA00023242"/>
    </source>
</evidence>
<gene>
    <name evidence="12" type="ORF">G2W53_030580</name>
</gene>
<dbReference type="SUPFAM" id="SSF55031">
    <property type="entry name" value="Bacterial exopeptidase dimerisation domain"/>
    <property type="match status" value="1"/>
</dbReference>
<sequence length="988" mass="109527">MGAVVDYYPPRADEVAVLPLNSLPLGFRFRPTDEELVDYYLRQKINGNGDDVWVIREIDVCKWEPWDLPDLSVIRNKDPEWFFFCPQDRKYPNGHRLNRATTHGYWKATGKDRRIKSGSSLIGMKKTLVFYTGRAPRGKRTNWVMHEYRPTLKELDGTNPGQSPYVLCRLFKKQDETLEGSNCDEVDRTVSTPTTANYSPEEIQSNVAPIAASPSLATEDDKKRAVPFCFSENSEDATSNIITPIDCNSEECDTSEVQNNIVIPTTAEEDQLLNFDIFYDPTTEPLDDKLFSPVHVHMPPEFYFPASNESDNCYGLQHQYGTNDVTEFLNSVVNWDELSYDSSCPNPTSTLIDVKDNGSGSDSDVEMSNAQSLQALHAAYPEEAIDRKASIKLETSPQFLSSTSSDLVGDEQKSNIELLPNYGSVVSGDNGTGIKRRTRQERNDSPNINLVDQGTAPRRIRLQRKFQVHPLNSNEVVKTGSCAPEDHDSESIIAEETKASENQAIDAKVVDEPQKTSPKSANITENSQQHAANACSASKLRDILLCTKLRFTSKASSNRTMCSKDHIHTYAEEILSAAQQNKDWLISVRRQIHEYPELAFQEHNTSALIRTQLDQLGIPYSYPIAKTGILAQIGSGSPPIVALRADMDALPLQELVEWNHKSKIDGRMHACGHDAHTTMLLGAAKLLSQRKHKLQLMSKKIALKISLFSFGILKGTVRLLFQPAEEGALGASQMIKEGALQDVEAIFGLHVDYKTPTGAIASISGPFSAAGCVFAAKIIGKGGHAAAPHKNVDPVLATSFAILALQQLVSREIDPLHSQVISITYVKADNALNVIPSYVEFGGTLRSQTTEGMYHFRQRIKEVIEGQAAVHRCNAHIDMLDEYLTPYPAVVNDDSLHLHVKRVGQLLLGPENVKEAKRVMAGEDFAFYQQVIPGAMFGIGIGNEEVGAIHSPHSPFFFLDEEVLPVGAALHTAISELYLEEHQHSTVQ</sequence>
<dbReference type="PANTHER" id="PTHR11014">
    <property type="entry name" value="PEPTIDASE M20 FAMILY MEMBER"/>
    <property type="match status" value="1"/>
</dbReference>
<dbReference type="InterPro" id="IPR003441">
    <property type="entry name" value="NAC-dom"/>
</dbReference>
<dbReference type="NCBIfam" id="TIGR01891">
    <property type="entry name" value="amidohydrolases"/>
    <property type="match status" value="1"/>
</dbReference>
<dbReference type="GO" id="GO:0005634">
    <property type="term" value="C:nucleus"/>
    <property type="evidence" value="ECO:0007669"/>
    <property type="project" value="UniProtKB-SubCell"/>
</dbReference>
<keyword evidence="13" id="KW-1185">Reference proteome</keyword>
<feature type="region of interest" description="Disordered" evidence="10">
    <location>
        <begin position="421"/>
        <end position="448"/>
    </location>
</feature>
<evidence type="ECO:0000313" key="13">
    <source>
        <dbReference type="Proteomes" id="UP000634136"/>
    </source>
</evidence>
<evidence type="ECO:0000256" key="5">
    <source>
        <dbReference type="ARBA" id="ARBA00023015"/>
    </source>
</evidence>
<dbReference type="GO" id="GO:0003677">
    <property type="term" value="F:DNA binding"/>
    <property type="evidence" value="ECO:0007669"/>
    <property type="project" value="UniProtKB-KW"/>
</dbReference>
<comment type="subcellular location">
    <subcellularLocation>
        <location evidence="1">Nucleus</location>
    </subcellularLocation>
</comment>
<reference evidence="12" key="1">
    <citation type="submission" date="2020-09" db="EMBL/GenBank/DDBJ databases">
        <title>Genome-Enabled Discovery of Anthraquinone Biosynthesis in Senna tora.</title>
        <authorList>
            <person name="Kang S.-H."/>
            <person name="Pandey R.P."/>
            <person name="Lee C.-M."/>
            <person name="Sim J.-S."/>
            <person name="Jeong J.-T."/>
            <person name="Choi B.-S."/>
            <person name="Jung M."/>
            <person name="Ginzburg D."/>
            <person name="Zhao K."/>
            <person name="Won S.Y."/>
            <person name="Oh T.-J."/>
            <person name="Yu Y."/>
            <person name="Kim N.-H."/>
            <person name="Lee O.R."/>
            <person name="Lee T.-H."/>
            <person name="Bashyal P."/>
            <person name="Kim T.-S."/>
            <person name="Lee W.-H."/>
            <person name="Kawkins C."/>
            <person name="Kim C.-K."/>
            <person name="Kim J.S."/>
            <person name="Ahn B.O."/>
            <person name="Rhee S.Y."/>
            <person name="Sohng J.K."/>
        </authorList>
    </citation>
    <scope>NUCLEOTIDE SEQUENCE</scope>
    <source>
        <tissue evidence="12">Leaf</tissue>
    </source>
</reference>
<dbReference type="FunFam" id="3.30.70.360:FF:000001">
    <property type="entry name" value="N-acetyldiaminopimelate deacetylase"/>
    <property type="match status" value="1"/>
</dbReference>
<dbReference type="PANTHER" id="PTHR11014:SF140">
    <property type="entry name" value="IAA-AMINO ACID HYDROLASE ILR1-LIKE 3"/>
    <property type="match status" value="1"/>
</dbReference>
<name>A0A834T7P8_9FABA</name>
<proteinExistence type="inferred from homology"/>
<accession>A0A834T7P8</accession>
<dbReference type="SUPFAM" id="SSF53187">
    <property type="entry name" value="Zn-dependent exopeptidases"/>
    <property type="match status" value="1"/>
</dbReference>
<keyword evidence="6" id="KW-0238">DNA-binding</keyword>
<dbReference type="Pfam" id="PF07687">
    <property type="entry name" value="M20_dimer"/>
    <property type="match status" value="1"/>
</dbReference>
<dbReference type="Gene3D" id="3.30.70.360">
    <property type="match status" value="1"/>
</dbReference>
<dbReference type="OrthoDB" id="737278at2759"/>
<dbReference type="SUPFAM" id="SSF101941">
    <property type="entry name" value="NAC domain"/>
    <property type="match status" value="1"/>
</dbReference>
<keyword evidence="7" id="KW-0804">Transcription</keyword>
<keyword evidence="9" id="KW-0539">Nucleus</keyword>
<dbReference type="Pfam" id="PF01546">
    <property type="entry name" value="Peptidase_M20"/>
    <property type="match status" value="1"/>
</dbReference>
<evidence type="ECO:0000256" key="8">
    <source>
        <dbReference type="ARBA" id="ARBA00023211"/>
    </source>
</evidence>
<dbReference type="PROSITE" id="PS51005">
    <property type="entry name" value="NAC"/>
    <property type="match status" value="1"/>
</dbReference>